<dbReference type="AlphaFoldDB" id="A0A2Z6R7X9"/>
<organism evidence="1 2">
    <name type="scientific">Rhizophagus clarus</name>
    <dbReference type="NCBI Taxonomy" id="94130"/>
    <lineage>
        <taxon>Eukaryota</taxon>
        <taxon>Fungi</taxon>
        <taxon>Fungi incertae sedis</taxon>
        <taxon>Mucoromycota</taxon>
        <taxon>Glomeromycotina</taxon>
        <taxon>Glomeromycetes</taxon>
        <taxon>Glomerales</taxon>
        <taxon>Glomeraceae</taxon>
        <taxon>Rhizophagus</taxon>
    </lineage>
</organism>
<dbReference type="EMBL" id="BEXD01001225">
    <property type="protein sequence ID" value="GBB93071.1"/>
    <property type="molecule type" value="Genomic_DNA"/>
</dbReference>
<protein>
    <recommendedName>
        <fullName evidence="3">Protein kinase domain-containing protein</fullName>
    </recommendedName>
</protein>
<evidence type="ECO:0008006" key="3">
    <source>
        <dbReference type="Google" id="ProtNLM"/>
    </source>
</evidence>
<comment type="caution">
    <text evidence="1">The sequence shown here is derived from an EMBL/GenBank/DDBJ whole genome shotgun (WGS) entry which is preliminary data.</text>
</comment>
<reference evidence="1 2" key="1">
    <citation type="submission" date="2017-11" db="EMBL/GenBank/DDBJ databases">
        <title>The genome of Rhizophagus clarus HR1 reveals common genetic basis of auxotrophy among arbuscular mycorrhizal fungi.</title>
        <authorList>
            <person name="Kobayashi Y."/>
        </authorList>
    </citation>
    <scope>NUCLEOTIDE SEQUENCE [LARGE SCALE GENOMIC DNA]</scope>
    <source>
        <strain evidence="1 2">HR1</strain>
    </source>
</reference>
<proteinExistence type="predicted"/>
<dbReference type="Proteomes" id="UP000247702">
    <property type="component" value="Unassembled WGS sequence"/>
</dbReference>
<accession>A0A2Z6R7X9</accession>
<keyword evidence="2" id="KW-1185">Reference proteome</keyword>
<name>A0A2Z6R7X9_9GLOM</name>
<sequence length="110" mass="12949">MLNNLLDYEKYEKLEKRKKAYGICGECNEPGTGESWCKPCNAKRFKNNFKNWTSRNKIIDEFIQSQLNAIHPTKCLEWIPFEKFRNISYIVGSGFSKIYSAVWPEGHIKH</sequence>
<evidence type="ECO:0000313" key="1">
    <source>
        <dbReference type="EMBL" id="GBB93071.1"/>
    </source>
</evidence>
<evidence type="ECO:0000313" key="2">
    <source>
        <dbReference type="Proteomes" id="UP000247702"/>
    </source>
</evidence>
<gene>
    <name evidence="1" type="ORF">RclHR1_02100020</name>
</gene>